<dbReference type="GO" id="GO:0005737">
    <property type="term" value="C:cytoplasm"/>
    <property type="evidence" value="ECO:0007669"/>
    <property type="project" value="UniProtKB-SubCell"/>
</dbReference>
<accession>A0A7C2XSG4</accession>
<keyword evidence="1 5" id="KW-0489">Methyltransferase</keyword>
<sequence>MRFELLFLGKTREDYLARGIDDFAGRLGRYVELKITTIKAPKPPRSGGVKNDGEERRLICEEGRLLLSHLPEGARLVALDPGGRMATSPELAELLIRWEEQGVSRVAFALGGPLGLAPEVKARADLVLSLSALTFTHEMARLLLLEQLYRAWTIKIGSGYHK</sequence>
<comment type="similarity">
    <text evidence="4 5">Belongs to the RNA methyltransferase RlmH family.</text>
</comment>
<dbReference type="HAMAP" id="MF_00658">
    <property type="entry name" value="23SrRNA_methyltr_H"/>
    <property type="match status" value="1"/>
</dbReference>
<name>A0A7C2XSG4_9BACT</name>
<comment type="function">
    <text evidence="5">Specifically methylates the pseudouridine at position 1915 (m3Psi1915) in 23S rRNA.</text>
</comment>
<feature type="binding site" evidence="5">
    <location>
        <position position="79"/>
    </location>
    <ligand>
        <name>S-adenosyl-L-methionine</name>
        <dbReference type="ChEBI" id="CHEBI:59789"/>
    </ligand>
</feature>
<dbReference type="PANTHER" id="PTHR33603">
    <property type="entry name" value="METHYLTRANSFERASE"/>
    <property type="match status" value="1"/>
</dbReference>
<feature type="binding site" evidence="5">
    <location>
        <position position="111"/>
    </location>
    <ligand>
        <name>S-adenosyl-L-methionine</name>
        <dbReference type="ChEBI" id="CHEBI:59789"/>
    </ligand>
</feature>
<dbReference type="Pfam" id="PF02590">
    <property type="entry name" value="SPOUT_MTase"/>
    <property type="match status" value="1"/>
</dbReference>
<organism evidence="6">
    <name type="scientific">Desulfurivibrio alkaliphilus</name>
    <dbReference type="NCBI Taxonomy" id="427923"/>
    <lineage>
        <taxon>Bacteria</taxon>
        <taxon>Pseudomonadati</taxon>
        <taxon>Thermodesulfobacteriota</taxon>
        <taxon>Desulfobulbia</taxon>
        <taxon>Desulfobulbales</taxon>
        <taxon>Desulfobulbaceae</taxon>
        <taxon>Desulfurivibrio</taxon>
    </lineage>
</organism>
<evidence type="ECO:0000256" key="1">
    <source>
        <dbReference type="ARBA" id="ARBA00022603"/>
    </source>
</evidence>
<keyword evidence="5" id="KW-0698">rRNA processing</keyword>
<proteinExistence type="inferred from homology"/>
<evidence type="ECO:0000256" key="4">
    <source>
        <dbReference type="ARBA" id="ARBA00038303"/>
    </source>
</evidence>
<dbReference type="InterPro" id="IPR029028">
    <property type="entry name" value="Alpha/beta_knot_MTases"/>
</dbReference>
<dbReference type="InterPro" id="IPR003742">
    <property type="entry name" value="RlmH-like"/>
</dbReference>
<evidence type="ECO:0000256" key="2">
    <source>
        <dbReference type="ARBA" id="ARBA00022679"/>
    </source>
</evidence>
<keyword evidence="5" id="KW-0963">Cytoplasm</keyword>
<dbReference type="AlphaFoldDB" id="A0A7C2XSG4"/>
<feature type="binding site" evidence="5">
    <location>
        <begin position="130"/>
        <end position="135"/>
    </location>
    <ligand>
        <name>S-adenosyl-L-methionine</name>
        <dbReference type="ChEBI" id="CHEBI:59789"/>
    </ligand>
</feature>
<dbReference type="GO" id="GO:0070038">
    <property type="term" value="F:rRNA (pseudouridine-N3-)-methyltransferase activity"/>
    <property type="evidence" value="ECO:0007669"/>
    <property type="project" value="UniProtKB-UniRule"/>
</dbReference>
<keyword evidence="3 5" id="KW-0949">S-adenosyl-L-methionine</keyword>
<dbReference type="PIRSF" id="PIRSF004505">
    <property type="entry name" value="MT_bac"/>
    <property type="match status" value="1"/>
</dbReference>
<evidence type="ECO:0000256" key="3">
    <source>
        <dbReference type="ARBA" id="ARBA00022691"/>
    </source>
</evidence>
<dbReference type="InterPro" id="IPR029026">
    <property type="entry name" value="tRNA_m1G_MTases_N"/>
</dbReference>
<dbReference type="CDD" id="cd18081">
    <property type="entry name" value="RlmH-like"/>
    <property type="match status" value="1"/>
</dbReference>
<protein>
    <recommendedName>
        <fullName evidence="5">Ribosomal RNA large subunit methyltransferase H</fullName>
        <ecNumber evidence="5">2.1.1.177</ecNumber>
    </recommendedName>
    <alternativeName>
        <fullName evidence="5">23S rRNA (pseudouridine1915-N3)-methyltransferase</fullName>
    </alternativeName>
    <alternativeName>
        <fullName evidence="5">23S rRNA m3Psi1915 methyltransferase</fullName>
    </alternativeName>
    <alternativeName>
        <fullName evidence="5">rRNA (pseudouridine-N3-)-methyltransferase RlmH</fullName>
    </alternativeName>
</protein>
<dbReference type="EC" id="2.1.1.177" evidence="5"/>
<comment type="subunit">
    <text evidence="5">Homodimer.</text>
</comment>
<evidence type="ECO:0000256" key="5">
    <source>
        <dbReference type="HAMAP-Rule" id="MF_00658"/>
    </source>
</evidence>
<dbReference type="EMBL" id="DSDS01000191">
    <property type="protein sequence ID" value="HET98711.1"/>
    <property type="molecule type" value="Genomic_DNA"/>
</dbReference>
<comment type="catalytic activity">
    <reaction evidence="5">
        <text>pseudouridine(1915) in 23S rRNA + S-adenosyl-L-methionine = N(3)-methylpseudouridine(1915) in 23S rRNA + S-adenosyl-L-homocysteine + H(+)</text>
        <dbReference type="Rhea" id="RHEA:42752"/>
        <dbReference type="Rhea" id="RHEA-COMP:10221"/>
        <dbReference type="Rhea" id="RHEA-COMP:10222"/>
        <dbReference type="ChEBI" id="CHEBI:15378"/>
        <dbReference type="ChEBI" id="CHEBI:57856"/>
        <dbReference type="ChEBI" id="CHEBI:59789"/>
        <dbReference type="ChEBI" id="CHEBI:65314"/>
        <dbReference type="ChEBI" id="CHEBI:74486"/>
        <dbReference type="EC" id="2.1.1.177"/>
    </reaction>
</comment>
<keyword evidence="2 5" id="KW-0808">Transferase</keyword>
<dbReference type="Gene3D" id="3.40.1280.10">
    <property type="match status" value="1"/>
</dbReference>
<comment type="caution">
    <text evidence="6">The sequence shown here is derived from an EMBL/GenBank/DDBJ whole genome shotgun (WGS) entry which is preliminary data.</text>
</comment>
<reference evidence="6" key="1">
    <citation type="journal article" date="2020" name="mSystems">
        <title>Genome- and Community-Level Interaction Insights into Carbon Utilization and Element Cycling Functions of Hydrothermarchaeota in Hydrothermal Sediment.</title>
        <authorList>
            <person name="Zhou Z."/>
            <person name="Liu Y."/>
            <person name="Xu W."/>
            <person name="Pan J."/>
            <person name="Luo Z.H."/>
            <person name="Li M."/>
        </authorList>
    </citation>
    <scope>NUCLEOTIDE SEQUENCE [LARGE SCALE GENOMIC DNA]</scope>
    <source>
        <strain evidence="6">SpSt-1224</strain>
    </source>
</reference>
<comment type="subcellular location">
    <subcellularLocation>
        <location evidence="5">Cytoplasm</location>
    </subcellularLocation>
</comment>
<evidence type="ECO:0000313" key="6">
    <source>
        <dbReference type="EMBL" id="HET98711.1"/>
    </source>
</evidence>
<gene>
    <name evidence="5" type="primary">rlmH</name>
    <name evidence="6" type="ORF">ENN98_08555</name>
</gene>
<dbReference type="SUPFAM" id="SSF75217">
    <property type="entry name" value="alpha/beta knot"/>
    <property type="match status" value="1"/>
</dbReference>
<dbReference type="PANTHER" id="PTHR33603:SF1">
    <property type="entry name" value="RIBOSOMAL RNA LARGE SUBUNIT METHYLTRANSFERASE H"/>
    <property type="match status" value="1"/>
</dbReference>
<dbReference type="Proteomes" id="UP000885986">
    <property type="component" value="Unassembled WGS sequence"/>
</dbReference>